<evidence type="ECO:0000256" key="4">
    <source>
        <dbReference type="ARBA" id="ARBA00010617"/>
    </source>
</evidence>
<keyword evidence="11" id="KW-0503">Monooxygenase</keyword>
<evidence type="ECO:0000256" key="13">
    <source>
        <dbReference type="PIRSR" id="PIRSR602403-1"/>
    </source>
</evidence>
<evidence type="ECO:0000256" key="1">
    <source>
        <dbReference type="ARBA" id="ARBA00001971"/>
    </source>
</evidence>
<dbReference type="InterPro" id="IPR050121">
    <property type="entry name" value="Cytochrome_P450_monoxygenase"/>
</dbReference>
<dbReference type="AlphaFoldDB" id="A0A0C3F022"/>
<dbReference type="GO" id="GO:0004497">
    <property type="term" value="F:monooxygenase activity"/>
    <property type="evidence" value="ECO:0007669"/>
    <property type="project" value="UniProtKB-KW"/>
</dbReference>
<evidence type="ECO:0000313" key="16">
    <source>
        <dbReference type="Proteomes" id="UP000054166"/>
    </source>
</evidence>
<name>A0A0C3F022_PILCF</name>
<protein>
    <recommendedName>
        <fullName evidence="17">Cytochrome P450</fullName>
    </recommendedName>
</protein>
<keyword evidence="9" id="KW-0560">Oxidoreductase</keyword>
<feature type="transmembrane region" description="Helical" evidence="14">
    <location>
        <begin position="12"/>
        <end position="30"/>
    </location>
</feature>
<keyword evidence="12 14" id="KW-0472">Membrane</keyword>
<dbReference type="OrthoDB" id="1470350at2759"/>
<dbReference type="GO" id="GO:0016020">
    <property type="term" value="C:membrane"/>
    <property type="evidence" value="ECO:0007669"/>
    <property type="project" value="UniProtKB-SubCell"/>
</dbReference>
<sequence length="569" mass="63557">MAPIRKPTSLDIGVLFVGLWLLLKAIGILLRRSNTTRLTGPPSESWLFGFSSFMSIGDPSLAYEQWAEQYGAVFRVPITVYVSITSRLGMGQTKIVVCDPKAIQHIYSKTTFGYIYSKARKKELSAIVGEGILWAEGEHHKRQRKALTPAFSNAAIRKLAPVFFDSAYKVKNAWDSLLESNGEAIIDVQGWMNHVTLDSLGIAGFSHDFGTLQGKYSVVAEVLDSFGGIKLTFVDIFKLIFSPAFPVLTTIPTPRFNLFKKFKLTSKEISRELLERTRKEKKGDVEDKKDYSVIGLLIRASNDNSEHPMSDDEVTDQVKTHSTSLYTRIKATILTGLRCIQMTVLIAGGYNTTSISLTWALIELAKNQSIQTKLREELACQYRNEGDPTFDQFTSSLPYLDAVVHEVLRMHTSIWETIRVAAKDDIIPLSVPIQTADNKTVDCISLAAGQVISIPIRAINRSSKFWGPDAKEFKPERWIEEGGIQGNAQDIQGHRHLLSFADGPKMCLGKSFALATFKATLSVLVRNYTFELRDGPDTKIEVGRALGTLRPKIVGEDECRMPLRVRRVD</sequence>
<dbReference type="EMBL" id="KN833086">
    <property type="protein sequence ID" value="KIM73316.1"/>
    <property type="molecule type" value="Genomic_DNA"/>
</dbReference>
<keyword evidence="8 14" id="KW-1133">Transmembrane helix</keyword>
<dbReference type="PRINTS" id="PR00385">
    <property type="entry name" value="P450"/>
</dbReference>
<evidence type="ECO:0000256" key="3">
    <source>
        <dbReference type="ARBA" id="ARBA00004721"/>
    </source>
</evidence>
<keyword evidence="6 14" id="KW-0812">Transmembrane</keyword>
<evidence type="ECO:0000256" key="9">
    <source>
        <dbReference type="ARBA" id="ARBA00023002"/>
    </source>
</evidence>
<dbReference type="Proteomes" id="UP000054166">
    <property type="component" value="Unassembled WGS sequence"/>
</dbReference>
<reference evidence="15 16" key="1">
    <citation type="submission" date="2014-04" db="EMBL/GenBank/DDBJ databases">
        <authorList>
            <consortium name="DOE Joint Genome Institute"/>
            <person name="Kuo A."/>
            <person name="Tarkka M."/>
            <person name="Buscot F."/>
            <person name="Kohler A."/>
            <person name="Nagy L.G."/>
            <person name="Floudas D."/>
            <person name="Copeland A."/>
            <person name="Barry K.W."/>
            <person name="Cichocki N."/>
            <person name="Veneault-Fourrey C."/>
            <person name="LaButti K."/>
            <person name="Lindquist E.A."/>
            <person name="Lipzen A."/>
            <person name="Lundell T."/>
            <person name="Morin E."/>
            <person name="Murat C."/>
            <person name="Sun H."/>
            <person name="Tunlid A."/>
            <person name="Henrissat B."/>
            <person name="Grigoriev I.V."/>
            <person name="Hibbett D.S."/>
            <person name="Martin F."/>
            <person name="Nordberg H.P."/>
            <person name="Cantor M.N."/>
            <person name="Hua S.X."/>
        </authorList>
    </citation>
    <scope>NUCLEOTIDE SEQUENCE [LARGE SCALE GENOMIC DNA]</scope>
    <source>
        <strain evidence="15 16">F 1598</strain>
    </source>
</reference>
<keyword evidence="16" id="KW-1185">Reference proteome</keyword>
<evidence type="ECO:0000256" key="2">
    <source>
        <dbReference type="ARBA" id="ARBA00004370"/>
    </source>
</evidence>
<dbReference type="Pfam" id="PF00067">
    <property type="entry name" value="p450"/>
    <property type="match status" value="2"/>
</dbReference>
<keyword evidence="10 13" id="KW-0408">Iron</keyword>
<comment type="similarity">
    <text evidence="4">Belongs to the cytochrome P450 family.</text>
</comment>
<dbReference type="InterPro" id="IPR001128">
    <property type="entry name" value="Cyt_P450"/>
</dbReference>
<evidence type="ECO:0000256" key="5">
    <source>
        <dbReference type="ARBA" id="ARBA00022617"/>
    </source>
</evidence>
<dbReference type="InterPro" id="IPR036396">
    <property type="entry name" value="Cyt_P450_sf"/>
</dbReference>
<dbReference type="InterPro" id="IPR002403">
    <property type="entry name" value="Cyt_P450_E_grp-IV"/>
</dbReference>
<keyword evidence="7 13" id="KW-0479">Metal-binding</keyword>
<dbReference type="InParanoid" id="A0A0C3F022"/>
<evidence type="ECO:0000256" key="8">
    <source>
        <dbReference type="ARBA" id="ARBA00022989"/>
    </source>
</evidence>
<evidence type="ECO:0000256" key="12">
    <source>
        <dbReference type="ARBA" id="ARBA00023136"/>
    </source>
</evidence>
<evidence type="ECO:0000256" key="10">
    <source>
        <dbReference type="ARBA" id="ARBA00023004"/>
    </source>
</evidence>
<comment type="subcellular location">
    <subcellularLocation>
        <location evidence="2">Membrane</location>
    </subcellularLocation>
</comment>
<dbReference type="HOGENOM" id="CLU_001570_5_11_1"/>
<dbReference type="SUPFAM" id="SSF48264">
    <property type="entry name" value="Cytochrome P450"/>
    <property type="match status" value="1"/>
</dbReference>
<evidence type="ECO:0008006" key="17">
    <source>
        <dbReference type="Google" id="ProtNLM"/>
    </source>
</evidence>
<evidence type="ECO:0000256" key="6">
    <source>
        <dbReference type="ARBA" id="ARBA00022692"/>
    </source>
</evidence>
<reference evidence="16" key="2">
    <citation type="submission" date="2015-01" db="EMBL/GenBank/DDBJ databases">
        <title>Evolutionary Origins and Diversification of the Mycorrhizal Mutualists.</title>
        <authorList>
            <consortium name="DOE Joint Genome Institute"/>
            <consortium name="Mycorrhizal Genomics Consortium"/>
            <person name="Kohler A."/>
            <person name="Kuo A."/>
            <person name="Nagy L.G."/>
            <person name="Floudas D."/>
            <person name="Copeland A."/>
            <person name="Barry K.W."/>
            <person name="Cichocki N."/>
            <person name="Veneault-Fourrey C."/>
            <person name="LaButti K."/>
            <person name="Lindquist E.A."/>
            <person name="Lipzen A."/>
            <person name="Lundell T."/>
            <person name="Morin E."/>
            <person name="Murat C."/>
            <person name="Riley R."/>
            <person name="Ohm R."/>
            <person name="Sun H."/>
            <person name="Tunlid A."/>
            <person name="Henrissat B."/>
            <person name="Grigoriev I.V."/>
            <person name="Hibbett D.S."/>
            <person name="Martin F."/>
        </authorList>
    </citation>
    <scope>NUCLEOTIDE SEQUENCE [LARGE SCALE GENOMIC DNA]</scope>
    <source>
        <strain evidence="16">F 1598</strain>
    </source>
</reference>
<evidence type="ECO:0000256" key="14">
    <source>
        <dbReference type="SAM" id="Phobius"/>
    </source>
</evidence>
<dbReference type="PANTHER" id="PTHR24305">
    <property type="entry name" value="CYTOCHROME P450"/>
    <property type="match status" value="1"/>
</dbReference>
<dbReference type="GO" id="GO:0020037">
    <property type="term" value="F:heme binding"/>
    <property type="evidence" value="ECO:0007669"/>
    <property type="project" value="InterPro"/>
</dbReference>
<keyword evidence="5 13" id="KW-0349">Heme</keyword>
<dbReference type="GO" id="GO:0016705">
    <property type="term" value="F:oxidoreductase activity, acting on paired donors, with incorporation or reduction of molecular oxygen"/>
    <property type="evidence" value="ECO:0007669"/>
    <property type="project" value="InterPro"/>
</dbReference>
<dbReference type="PRINTS" id="PR00465">
    <property type="entry name" value="EP450IV"/>
</dbReference>
<dbReference type="Gene3D" id="1.10.630.10">
    <property type="entry name" value="Cytochrome P450"/>
    <property type="match status" value="1"/>
</dbReference>
<dbReference type="GO" id="GO:0005506">
    <property type="term" value="F:iron ion binding"/>
    <property type="evidence" value="ECO:0007669"/>
    <property type="project" value="InterPro"/>
</dbReference>
<dbReference type="STRING" id="765440.A0A0C3F022"/>
<evidence type="ECO:0000256" key="7">
    <source>
        <dbReference type="ARBA" id="ARBA00022723"/>
    </source>
</evidence>
<comment type="pathway">
    <text evidence="3">Secondary metabolite biosynthesis; terpenoid biosynthesis.</text>
</comment>
<accession>A0A0C3F022</accession>
<dbReference type="PANTHER" id="PTHR24305:SF166">
    <property type="entry name" value="CYTOCHROME P450 12A4, MITOCHONDRIAL-RELATED"/>
    <property type="match status" value="1"/>
</dbReference>
<feature type="binding site" description="axial binding residue" evidence="13">
    <location>
        <position position="507"/>
    </location>
    <ligand>
        <name>heme</name>
        <dbReference type="ChEBI" id="CHEBI:30413"/>
    </ligand>
    <ligandPart>
        <name>Fe</name>
        <dbReference type="ChEBI" id="CHEBI:18248"/>
    </ligandPart>
</feature>
<gene>
    <name evidence="15" type="ORF">PILCRDRAFT_15346</name>
</gene>
<comment type="cofactor">
    <cofactor evidence="1 13">
        <name>heme</name>
        <dbReference type="ChEBI" id="CHEBI:30413"/>
    </cofactor>
</comment>
<evidence type="ECO:0000256" key="11">
    <source>
        <dbReference type="ARBA" id="ARBA00023033"/>
    </source>
</evidence>
<proteinExistence type="inferred from homology"/>
<evidence type="ECO:0000313" key="15">
    <source>
        <dbReference type="EMBL" id="KIM73316.1"/>
    </source>
</evidence>
<organism evidence="15 16">
    <name type="scientific">Piloderma croceum (strain F 1598)</name>
    <dbReference type="NCBI Taxonomy" id="765440"/>
    <lineage>
        <taxon>Eukaryota</taxon>
        <taxon>Fungi</taxon>
        <taxon>Dikarya</taxon>
        <taxon>Basidiomycota</taxon>
        <taxon>Agaricomycotina</taxon>
        <taxon>Agaricomycetes</taxon>
        <taxon>Agaricomycetidae</taxon>
        <taxon>Atheliales</taxon>
        <taxon>Atheliaceae</taxon>
        <taxon>Piloderma</taxon>
    </lineage>
</organism>